<feature type="signal peptide" evidence="5">
    <location>
        <begin position="1"/>
        <end position="17"/>
    </location>
</feature>
<feature type="domain" description="CFEM" evidence="6">
    <location>
        <begin position="44"/>
        <end position="109"/>
    </location>
</feature>
<evidence type="ECO:0000256" key="2">
    <source>
        <dbReference type="ARBA" id="ARBA00022525"/>
    </source>
</evidence>
<dbReference type="OrthoDB" id="2496787at2759"/>
<comment type="subcellular location">
    <subcellularLocation>
        <location evidence="1">Secreted</location>
    </subcellularLocation>
</comment>
<evidence type="ECO:0000256" key="4">
    <source>
        <dbReference type="ARBA" id="ARBA00023157"/>
    </source>
</evidence>
<name>A0A0C2WKA1_AMAMK</name>
<accession>A0A0C2WKA1</accession>
<dbReference type="SMART" id="SM00747">
    <property type="entry name" value="CFEM"/>
    <property type="match status" value="1"/>
</dbReference>
<keyword evidence="4" id="KW-1015">Disulfide bond</keyword>
<dbReference type="AlphaFoldDB" id="A0A0C2WKA1"/>
<dbReference type="InterPro" id="IPR008427">
    <property type="entry name" value="Extracellular_membr_CFEM_dom"/>
</dbReference>
<protein>
    <recommendedName>
        <fullName evidence="6">CFEM domain-containing protein</fullName>
    </recommendedName>
</protein>
<evidence type="ECO:0000259" key="6">
    <source>
        <dbReference type="SMART" id="SM00747"/>
    </source>
</evidence>
<dbReference type="STRING" id="946122.A0A0C2WKA1"/>
<keyword evidence="8" id="KW-1185">Reference proteome</keyword>
<evidence type="ECO:0000313" key="8">
    <source>
        <dbReference type="Proteomes" id="UP000054549"/>
    </source>
</evidence>
<dbReference type="Pfam" id="PF05730">
    <property type="entry name" value="CFEM"/>
    <property type="match status" value="1"/>
</dbReference>
<reference evidence="7 8" key="1">
    <citation type="submission" date="2014-04" db="EMBL/GenBank/DDBJ databases">
        <title>Evolutionary Origins and Diversification of the Mycorrhizal Mutualists.</title>
        <authorList>
            <consortium name="DOE Joint Genome Institute"/>
            <consortium name="Mycorrhizal Genomics Consortium"/>
            <person name="Kohler A."/>
            <person name="Kuo A."/>
            <person name="Nagy L.G."/>
            <person name="Floudas D."/>
            <person name="Copeland A."/>
            <person name="Barry K.W."/>
            <person name="Cichocki N."/>
            <person name="Veneault-Fourrey C."/>
            <person name="LaButti K."/>
            <person name="Lindquist E.A."/>
            <person name="Lipzen A."/>
            <person name="Lundell T."/>
            <person name="Morin E."/>
            <person name="Murat C."/>
            <person name="Riley R."/>
            <person name="Ohm R."/>
            <person name="Sun H."/>
            <person name="Tunlid A."/>
            <person name="Henrissat B."/>
            <person name="Grigoriev I.V."/>
            <person name="Hibbett D.S."/>
            <person name="Martin F."/>
        </authorList>
    </citation>
    <scope>NUCLEOTIDE SEQUENCE [LARGE SCALE GENOMIC DNA]</scope>
    <source>
        <strain evidence="7 8">Koide BX008</strain>
    </source>
</reference>
<dbReference type="EMBL" id="KN818277">
    <property type="protein sequence ID" value="KIL61977.1"/>
    <property type="molecule type" value="Genomic_DNA"/>
</dbReference>
<sequence>MKPATLFLALFVTSVQAGIPTPSLTLPSGVPSLTKTSSGITPSSSSQIPKCVLNCAASSIVSSGSNCTSIQDPCICNDTQFQTAMSDCLKDCTMAEQLAAKALEKGICSIVASTSNTTSNGALAIQIDFAQSTIFALTVGVSGAIMGGLFI</sequence>
<feature type="chain" id="PRO_5002158103" description="CFEM domain-containing protein" evidence="5">
    <location>
        <begin position="18"/>
        <end position="151"/>
    </location>
</feature>
<keyword evidence="2" id="KW-0964">Secreted</keyword>
<proteinExistence type="predicted"/>
<keyword evidence="3 5" id="KW-0732">Signal</keyword>
<gene>
    <name evidence="7" type="ORF">M378DRAFT_166314</name>
</gene>
<dbReference type="GO" id="GO:0005576">
    <property type="term" value="C:extracellular region"/>
    <property type="evidence" value="ECO:0007669"/>
    <property type="project" value="UniProtKB-SubCell"/>
</dbReference>
<dbReference type="InParanoid" id="A0A0C2WKA1"/>
<organism evidence="7 8">
    <name type="scientific">Amanita muscaria (strain Koide BX008)</name>
    <dbReference type="NCBI Taxonomy" id="946122"/>
    <lineage>
        <taxon>Eukaryota</taxon>
        <taxon>Fungi</taxon>
        <taxon>Dikarya</taxon>
        <taxon>Basidiomycota</taxon>
        <taxon>Agaricomycotina</taxon>
        <taxon>Agaricomycetes</taxon>
        <taxon>Agaricomycetidae</taxon>
        <taxon>Agaricales</taxon>
        <taxon>Pluteineae</taxon>
        <taxon>Amanitaceae</taxon>
        <taxon>Amanita</taxon>
    </lineage>
</organism>
<evidence type="ECO:0000256" key="1">
    <source>
        <dbReference type="ARBA" id="ARBA00004613"/>
    </source>
</evidence>
<evidence type="ECO:0000313" key="7">
    <source>
        <dbReference type="EMBL" id="KIL61977.1"/>
    </source>
</evidence>
<evidence type="ECO:0000256" key="5">
    <source>
        <dbReference type="SAM" id="SignalP"/>
    </source>
</evidence>
<dbReference type="Proteomes" id="UP000054549">
    <property type="component" value="Unassembled WGS sequence"/>
</dbReference>
<evidence type="ECO:0000256" key="3">
    <source>
        <dbReference type="ARBA" id="ARBA00022729"/>
    </source>
</evidence>
<dbReference type="HOGENOM" id="CLU_1730961_0_0_1"/>